<keyword evidence="6" id="KW-1003">Cell membrane</keyword>
<dbReference type="PANTHER" id="PTHR32114">
    <property type="entry name" value="ABC TRANSPORTER ABCH.3"/>
    <property type="match status" value="1"/>
</dbReference>
<evidence type="ECO:0000313" key="8">
    <source>
        <dbReference type="EMBL" id="KRM13490.1"/>
    </source>
</evidence>
<comment type="similarity">
    <text evidence="6">Belongs to the EzrA family.</text>
</comment>
<dbReference type="GO" id="GO:0000917">
    <property type="term" value="P:division septum assembly"/>
    <property type="evidence" value="ECO:0007669"/>
    <property type="project" value="UniProtKB-KW"/>
</dbReference>
<dbReference type="eggNOG" id="COG4477">
    <property type="taxonomic scope" value="Bacteria"/>
</dbReference>
<dbReference type="RefSeq" id="WP_010622812.1">
    <property type="nucleotide sequence ID" value="NZ_AZGF01000001.1"/>
</dbReference>
<dbReference type="PATRIC" id="fig|1423807.3.peg.57"/>
<keyword evidence="6" id="KW-0132">Cell division</keyword>
<dbReference type="InterPro" id="IPR010379">
    <property type="entry name" value="EzrA"/>
</dbReference>
<dbReference type="Proteomes" id="UP000051820">
    <property type="component" value="Unassembled WGS sequence"/>
</dbReference>
<evidence type="ECO:0000256" key="6">
    <source>
        <dbReference type="HAMAP-Rule" id="MF_00728"/>
    </source>
</evidence>
<keyword evidence="5 6" id="KW-0717">Septation</keyword>
<name>A0A0R1W7G9_9LACO</name>
<evidence type="ECO:0000256" key="5">
    <source>
        <dbReference type="ARBA" id="ARBA00023210"/>
    </source>
</evidence>
<dbReference type="GO" id="GO:0005940">
    <property type="term" value="C:septin ring"/>
    <property type="evidence" value="ECO:0007669"/>
    <property type="project" value="InterPro"/>
</dbReference>
<evidence type="ECO:0000256" key="2">
    <source>
        <dbReference type="ARBA" id="ARBA00022989"/>
    </source>
</evidence>
<feature type="topological domain" description="Extracellular" evidence="6">
    <location>
        <begin position="1"/>
        <end position="3"/>
    </location>
</feature>
<dbReference type="AlphaFoldDB" id="A0A0R1W7G9"/>
<keyword evidence="1 6" id="KW-0812">Transmembrane</keyword>
<dbReference type="GO" id="GO:0000921">
    <property type="term" value="P:septin ring assembly"/>
    <property type="evidence" value="ECO:0007669"/>
    <property type="project" value="InterPro"/>
</dbReference>
<dbReference type="EMBL" id="AZGF01000001">
    <property type="protein sequence ID" value="KRM13490.1"/>
    <property type="molecule type" value="Genomic_DNA"/>
</dbReference>
<evidence type="ECO:0000256" key="4">
    <source>
        <dbReference type="ARBA" id="ARBA00023136"/>
    </source>
</evidence>
<proteinExistence type="inferred from homology"/>
<comment type="function">
    <text evidence="6">Negative regulator of FtsZ ring formation; modulates the frequency and position of FtsZ ring formation. Inhibits FtsZ ring formation at polar sites. Interacts either with FtsZ or with one of its binding partners to promote depolymerization.</text>
</comment>
<comment type="subcellular location">
    <subcellularLocation>
        <location evidence="6">Cell membrane</location>
        <topology evidence="6">Single-pass membrane protein</topology>
    </subcellularLocation>
    <text evidence="6">Colocalized with FtsZ to the nascent septal site.</text>
</comment>
<sequence length="567" mass="65079">MLQVLIGIVVIALVIVGGLYFFQRSAINRINDLQARKQQLVERRLGQSIKDGSQLSLTGDSLDQFNELKERYQKVHDKQFPQIDELADETRNDAHGINFILTNQKINQLSELVSKAEEELKAVQSSLKELQKVDQTHKQAVSELEKKYQKLRKELLSENFRFGPSIDQLEERLSSLEDQFDQFSQLTAKGDHSKAHEVLVELRSQTAALEKVIAAVPEQFAKLNVTYPDQLTELNAGYQKLLDDNFKFADADIQTEIENIAKQRQETLDKLASLDTDAVSKANDSIDRQIDHLYDVMQKEIDARPQVEKLMPEISKFVIHAQNQNHELLIELDRLSQNYALDHAEIETTRGLAEQIKAIEKDYQEDINNIRAHTAIDSQVLSRQQDANEKLTQIELQQTEVNDSVAGLQDDEKKAKDTLNRFATEIHAIKRQVELLNLPGLPKEYLDYFFVVSDEITKLDQDINRIKINMEDITKQLLIVQADLETLQEKTDDIRDSSQLTERLLQYANRFRENNAEVDAAAQKSQELFSKDHDYAASLEAIATVIDKVEPGSYKRLEKNYYDTQVK</sequence>
<protein>
    <recommendedName>
        <fullName evidence="6">Septation ring formation regulator EzrA</fullName>
    </recommendedName>
</protein>
<dbReference type="HAMAP" id="MF_00728">
    <property type="entry name" value="EzrA"/>
    <property type="match status" value="1"/>
</dbReference>
<accession>A0A0R1W7G9</accession>
<dbReference type="NCBIfam" id="NF003409">
    <property type="entry name" value="PRK04778.1-3"/>
    <property type="match status" value="1"/>
</dbReference>
<reference evidence="8 9" key="1">
    <citation type="journal article" date="2015" name="Genome Announc.">
        <title>Expanding the biotechnology potential of lactobacilli through comparative genomics of 213 strains and associated genera.</title>
        <authorList>
            <person name="Sun Z."/>
            <person name="Harris H.M."/>
            <person name="McCann A."/>
            <person name="Guo C."/>
            <person name="Argimon S."/>
            <person name="Zhang W."/>
            <person name="Yang X."/>
            <person name="Jeffery I.B."/>
            <person name="Cooney J.C."/>
            <person name="Kagawa T.F."/>
            <person name="Liu W."/>
            <person name="Song Y."/>
            <person name="Salvetti E."/>
            <person name="Wrobel A."/>
            <person name="Rasinkangas P."/>
            <person name="Parkhill J."/>
            <person name="Rea M.C."/>
            <person name="O'Sullivan O."/>
            <person name="Ritari J."/>
            <person name="Douillard F.P."/>
            <person name="Paul Ross R."/>
            <person name="Yang R."/>
            <person name="Briner A.E."/>
            <person name="Felis G.E."/>
            <person name="de Vos W.M."/>
            <person name="Barrangou R."/>
            <person name="Klaenhammer T.R."/>
            <person name="Caufield P.W."/>
            <person name="Cui Y."/>
            <person name="Zhang H."/>
            <person name="O'Toole P.W."/>
        </authorList>
    </citation>
    <scope>NUCLEOTIDE SEQUENCE [LARGE SCALE GENOMIC DNA]</scope>
    <source>
        <strain evidence="8 9">DSM 5007</strain>
    </source>
</reference>
<keyword evidence="2 6" id="KW-1133">Transmembrane helix</keyword>
<keyword evidence="3 6" id="KW-0175">Coiled coil</keyword>
<comment type="caution">
    <text evidence="8">The sequence shown here is derived from an EMBL/GenBank/DDBJ whole genome shotgun (WGS) entry which is preliminary data.</text>
</comment>
<dbReference type="STRING" id="1423807.FD16_GL000057"/>
<keyword evidence="9" id="KW-1185">Reference proteome</keyword>
<evidence type="ECO:0000256" key="7">
    <source>
        <dbReference type="SAM" id="Phobius"/>
    </source>
</evidence>
<feature type="coiled-coil region" evidence="6">
    <location>
        <begin position="106"/>
        <end position="186"/>
    </location>
</feature>
<evidence type="ECO:0000256" key="3">
    <source>
        <dbReference type="ARBA" id="ARBA00023054"/>
    </source>
</evidence>
<dbReference type="Pfam" id="PF06160">
    <property type="entry name" value="EzrA"/>
    <property type="match status" value="1"/>
</dbReference>
<keyword evidence="6" id="KW-0131">Cell cycle</keyword>
<evidence type="ECO:0000313" key="9">
    <source>
        <dbReference type="Proteomes" id="UP000051820"/>
    </source>
</evidence>
<gene>
    <name evidence="6" type="primary">ezrA</name>
    <name evidence="8" type="ORF">FD16_GL000057</name>
</gene>
<dbReference type="GO" id="GO:0005886">
    <property type="term" value="C:plasma membrane"/>
    <property type="evidence" value="ECO:0007669"/>
    <property type="project" value="UniProtKB-SubCell"/>
</dbReference>
<organism evidence="8 9">
    <name type="scientific">Paucilactobacillus suebicus DSM 5007 = KCTC 3549</name>
    <dbReference type="NCBI Taxonomy" id="1423807"/>
    <lineage>
        <taxon>Bacteria</taxon>
        <taxon>Bacillati</taxon>
        <taxon>Bacillota</taxon>
        <taxon>Bacilli</taxon>
        <taxon>Lactobacillales</taxon>
        <taxon>Lactobacillaceae</taxon>
        <taxon>Paucilactobacillus</taxon>
    </lineage>
</organism>
<feature type="coiled-coil region" evidence="6">
    <location>
        <begin position="456"/>
        <end position="490"/>
    </location>
</feature>
<feature type="topological domain" description="Cytoplasmic" evidence="6">
    <location>
        <begin position="23"/>
        <end position="567"/>
    </location>
</feature>
<keyword evidence="4 6" id="KW-0472">Membrane</keyword>
<feature type="transmembrane region" description="Helical" evidence="7">
    <location>
        <begin position="6"/>
        <end position="22"/>
    </location>
</feature>
<dbReference type="OrthoDB" id="1654473at2"/>
<dbReference type="PANTHER" id="PTHR32114:SF2">
    <property type="entry name" value="ABC TRANSPORTER ABCH.3"/>
    <property type="match status" value="1"/>
</dbReference>
<evidence type="ECO:0000256" key="1">
    <source>
        <dbReference type="ARBA" id="ARBA00022692"/>
    </source>
</evidence>